<reference evidence="5 6" key="1">
    <citation type="submission" date="2023-01" db="EMBL/GenBank/DDBJ databases">
        <title>Analysis of 21 Apiospora genomes using comparative genomics revels a genus with tremendous synthesis potential of carbohydrate active enzymes and secondary metabolites.</title>
        <authorList>
            <person name="Sorensen T."/>
        </authorList>
    </citation>
    <scope>NUCLEOTIDE SEQUENCE [LARGE SCALE GENOMIC DNA]</scope>
    <source>
        <strain evidence="5 6">CBS 83171</strain>
    </source>
</reference>
<protein>
    <submittedName>
        <fullName evidence="5">TAP-like protein-domain-containing protein</fullName>
    </submittedName>
</protein>
<keyword evidence="2" id="KW-0378">Hydrolase</keyword>
<dbReference type="PANTHER" id="PTHR43248">
    <property type="entry name" value="2-SUCCINYL-6-HYDROXY-2,4-CYCLOHEXADIENE-1-CARBOXYLATE SYNTHASE"/>
    <property type="match status" value="1"/>
</dbReference>
<dbReference type="Gene3D" id="3.40.50.1820">
    <property type="entry name" value="alpha/beta hydrolase"/>
    <property type="match status" value="1"/>
</dbReference>
<dbReference type="InterPro" id="IPR029058">
    <property type="entry name" value="AB_hydrolase_fold"/>
</dbReference>
<evidence type="ECO:0000259" key="4">
    <source>
        <dbReference type="Pfam" id="PF08386"/>
    </source>
</evidence>
<dbReference type="Pfam" id="PF08386">
    <property type="entry name" value="Abhydrolase_4"/>
    <property type="match status" value="1"/>
</dbReference>
<dbReference type="SUPFAM" id="SSF53474">
    <property type="entry name" value="alpha/beta-Hydrolases"/>
    <property type="match status" value="1"/>
</dbReference>
<feature type="domain" description="Peptidase S33 tripeptidyl aminopeptidase-like C-terminal" evidence="4">
    <location>
        <begin position="506"/>
        <end position="607"/>
    </location>
</feature>
<evidence type="ECO:0000256" key="2">
    <source>
        <dbReference type="ARBA" id="ARBA00022801"/>
    </source>
</evidence>
<gene>
    <name evidence="5" type="ORF">PG996_007687</name>
</gene>
<organism evidence="5 6">
    <name type="scientific">Apiospora saccharicola</name>
    <dbReference type="NCBI Taxonomy" id="335842"/>
    <lineage>
        <taxon>Eukaryota</taxon>
        <taxon>Fungi</taxon>
        <taxon>Dikarya</taxon>
        <taxon>Ascomycota</taxon>
        <taxon>Pezizomycotina</taxon>
        <taxon>Sordariomycetes</taxon>
        <taxon>Xylariomycetidae</taxon>
        <taxon>Amphisphaeriales</taxon>
        <taxon>Apiosporaceae</taxon>
        <taxon>Apiospora</taxon>
    </lineage>
</organism>
<keyword evidence="6" id="KW-1185">Reference proteome</keyword>
<feature type="chain" id="PRO_5047128422" evidence="3">
    <location>
        <begin position="30"/>
        <end position="645"/>
    </location>
</feature>
<dbReference type="Proteomes" id="UP001446871">
    <property type="component" value="Unassembled WGS sequence"/>
</dbReference>
<name>A0ABR1VBJ4_9PEZI</name>
<accession>A0ABR1VBJ4</accession>
<dbReference type="PANTHER" id="PTHR43248:SF25">
    <property type="entry name" value="AB HYDROLASE-1 DOMAIN-CONTAINING PROTEIN-RELATED"/>
    <property type="match status" value="1"/>
</dbReference>
<dbReference type="InterPro" id="IPR051601">
    <property type="entry name" value="Serine_prot/Carboxylest_S33"/>
</dbReference>
<dbReference type="InterPro" id="IPR013595">
    <property type="entry name" value="Pept_S33_TAP-like_C"/>
</dbReference>
<evidence type="ECO:0000256" key="3">
    <source>
        <dbReference type="SAM" id="SignalP"/>
    </source>
</evidence>
<dbReference type="EMBL" id="JAQQWM010000004">
    <property type="protein sequence ID" value="KAK8068575.1"/>
    <property type="molecule type" value="Genomic_DNA"/>
</dbReference>
<evidence type="ECO:0000256" key="1">
    <source>
        <dbReference type="ARBA" id="ARBA00010088"/>
    </source>
</evidence>
<comment type="similarity">
    <text evidence="1">Belongs to the peptidase S33 family.</text>
</comment>
<evidence type="ECO:0000313" key="5">
    <source>
        <dbReference type="EMBL" id="KAK8068575.1"/>
    </source>
</evidence>
<proteinExistence type="inferred from homology"/>
<sequence length="645" mass="70231">MRQPQARKRAGPSLSLLTGLLALSNLADAASVPAISDFDWTTVTPSVSLNYTSCYDHMYKCAKLVVPLDWLASESVPTDYNTTISAVTLAIIARPATVPASDHRHGGTIIVNPGGPSGSGVGFMLRASELIRRTVDIDSEEELGGGGRHYEILSFDPRGVGLTEPSADCFGGDEFARGQAWWADRGVGAGEGVWEDVRVEERSGGEGGGIWGFMSTSSVARDMLAIVDKLDELRKETLAVSAETAAVRVGSDDDETQRVELRSVGDDAETDPTPRIQYWGFSYGSALGNYFASMFPGRVGRVILEAVEDVNDYHSSANMAATKSWHVALDDTQHVLDHFWETCFRGNAACALWGPDDPDASSIRDFVRLFLDELEASPISHVVPETNTIVAITKHDVLEAILRVLYQPQRDFPALARLLTEAMQGNLTLLYASLNQAPTHRDSCKDGRNTTGAPDYTWGPDVMTAVACGDGEPQTNLTAVEFADYVADLQRNQNADFAYIEAQVRLGCSGWRIRPKYRFDGPWTTPAADARELPGVPAAPILFVSSRYDPVTPLANAVAMSRDHPGSRVLVQENAGHGSLMSPGRCREGWIKRYFATGEMPPEGTVCQPDCQPFQECSRMKEVGSFAWGDETEDGWGWRAPRAII</sequence>
<evidence type="ECO:0000313" key="6">
    <source>
        <dbReference type="Proteomes" id="UP001446871"/>
    </source>
</evidence>
<keyword evidence="3" id="KW-0732">Signal</keyword>
<feature type="signal peptide" evidence="3">
    <location>
        <begin position="1"/>
        <end position="29"/>
    </location>
</feature>
<comment type="caution">
    <text evidence="5">The sequence shown here is derived from an EMBL/GenBank/DDBJ whole genome shotgun (WGS) entry which is preliminary data.</text>
</comment>